<dbReference type="Pfam" id="PF00011">
    <property type="entry name" value="HSP20"/>
    <property type="match status" value="1"/>
</dbReference>
<name>A0A164WA16_9AGAM</name>
<evidence type="ECO:0000256" key="3">
    <source>
        <dbReference type="RuleBase" id="RU003616"/>
    </source>
</evidence>
<dbReference type="InterPro" id="IPR002068">
    <property type="entry name" value="A-crystallin/Hsp20_dom"/>
</dbReference>
<dbReference type="SUPFAM" id="SSF49764">
    <property type="entry name" value="HSP20-like chaperones"/>
    <property type="match status" value="1"/>
</dbReference>
<dbReference type="CDD" id="cd06464">
    <property type="entry name" value="ACD_sHsps-like"/>
    <property type="match status" value="1"/>
</dbReference>
<sequence>MSQWFYTPFSVEDFNELFDEAFDNRHQSSAGGRAVSRPNRQRELSTRFNPRLDLHENAEKNIVTATFELPGLKKSDVNIDVHDNRLTVSGENTVSSEHTQDGYAVRERRFGKFSRSILLPRGVQPNQINAKMEDGVLTVTFPRAGPEQEPSKINIA</sequence>
<keyword evidence="6" id="KW-1185">Reference proteome</keyword>
<dbReference type="Proteomes" id="UP000076722">
    <property type="component" value="Unassembled WGS sequence"/>
</dbReference>
<proteinExistence type="inferred from homology"/>
<evidence type="ECO:0000313" key="5">
    <source>
        <dbReference type="EMBL" id="KZS94873.1"/>
    </source>
</evidence>
<dbReference type="PROSITE" id="PS01031">
    <property type="entry name" value="SHSP"/>
    <property type="match status" value="1"/>
</dbReference>
<evidence type="ECO:0000256" key="1">
    <source>
        <dbReference type="ARBA" id="ARBA00023016"/>
    </source>
</evidence>
<dbReference type="InterPro" id="IPR008978">
    <property type="entry name" value="HSP20-like_chaperone"/>
</dbReference>
<dbReference type="EMBL" id="KV419403">
    <property type="protein sequence ID" value="KZS94873.1"/>
    <property type="molecule type" value="Genomic_DNA"/>
</dbReference>
<keyword evidence="1 5" id="KW-0346">Stress response</keyword>
<dbReference type="STRING" id="1314777.A0A164WA16"/>
<evidence type="ECO:0000313" key="6">
    <source>
        <dbReference type="Proteomes" id="UP000076722"/>
    </source>
</evidence>
<accession>A0A164WA16</accession>
<reference evidence="5 6" key="1">
    <citation type="journal article" date="2016" name="Mol. Biol. Evol.">
        <title>Comparative Genomics of Early-Diverging Mushroom-Forming Fungi Provides Insights into the Origins of Lignocellulose Decay Capabilities.</title>
        <authorList>
            <person name="Nagy L.G."/>
            <person name="Riley R."/>
            <person name="Tritt A."/>
            <person name="Adam C."/>
            <person name="Daum C."/>
            <person name="Floudas D."/>
            <person name="Sun H."/>
            <person name="Yadav J.S."/>
            <person name="Pangilinan J."/>
            <person name="Larsson K.H."/>
            <person name="Matsuura K."/>
            <person name="Barry K."/>
            <person name="Labutti K."/>
            <person name="Kuo R."/>
            <person name="Ohm R.A."/>
            <person name="Bhattacharya S.S."/>
            <person name="Shirouzu T."/>
            <person name="Yoshinaga Y."/>
            <person name="Martin F.M."/>
            <person name="Grigoriev I.V."/>
            <person name="Hibbett D.S."/>
        </authorList>
    </citation>
    <scope>NUCLEOTIDE SEQUENCE [LARGE SCALE GENOMIC DNA]</scope>
    <source>
        <strain evidence="5 6">HHB9708</strain>
    </source>
</reference>
<dbReference type="InterPro" id="IPR031107">
    <property type="entry name" value="Small_HSP"/>
</dbReference>
<dbReference type="PANTHER" id="PTHR11527">
    <property type="entry name" value="HEAT-SHOCK PROTEIN 20 FAMILY MEMBER"/>
    <property type="match status" value="1"/>
</dbReference>
<gene>
    <name evidence="5" type="ORF">SISNIDRAFT_453027</name>
</gene>
<feature type="domain" description="SHSP" evidence="4">
    <location>
        <begin position="43"/>
        <end position="156"/>
    </location>
</feature>
<evidence type="ECO:0000259" key="4">
    <source>
        <dbReference type="PROSITE" id="PS01031"/>
    </source>
</evidence>
<dbReference type="Gene3D" id="2.60.40.790">
    <property type="match status" value="1"/>
</dbReference>
<dbReference type="OrthoDB" id="1431247at2759"/>
<dbReference type="AlphaFoldDB" id="A0A164WA16"/>
<protein>
    <submittedName>
        <fullName evidence="5">Small heat shock protein</fullName>
    </submittedName>
</protein>
<evidence type="ECO:0000256" key="2">
    <source>
        <dbReference type="PROSITE-ProRule" id="PRU00285"/>
    </source>
</evidence>
<organism evidence="5 6">
    <name type="scientific">Sistotremastrum niveocremeum HHB9708</name>
    <dbReference type="NCBI Taxonomy" id="1314777"/>
    <lineage>
        <taxon>Eukaryota</taxon>
        <taxon>Fungi</taxon>
        <taxon>Dikarya</taxon>
        <taxon>Basidiomycota</taxon>
        <taxon>Agaricomycotina</taxon>
        <taxon>Agaricomycetes</taxon>
        <taxon>Sistotremastrales</taxon>
        <taxon>Sistotremastraceae</taxon>
        <taxon>Sertulicium</taxon>
        <taxon>Sertulicium niveocremeum</taxon>
    </lineage>
</organism>
<comment type="similarity">
    <text evidence="2 3">Belongs to the small heat shock protein (HSP20) family.</text>
</comment>